<feature type="transmembrane region" description="Helical" evidence="1">
    <location>
        <begin position="13"/>
        <end position="39"/>
    </location>
</feature>
<dbReference type="Proteomes" id="UP000559256">
    <property type="component" value="Unassembled WGS sequence"/>
</dbReference>
<reference evidence="3 4" key="1">
    <citation type="journal article" date="2020" name="ISME J.">
        <title>Uncovering the hidden diversity of litter-decomposition mechanisms in mushroom-forming fungi.</title>
        <authorList>
            <person name="Floudas D."/>
            <person name="Bentzer J."/>
            <person name="Ahren D."/>
            <person name="Johansson T."/>
            <person name="Persson P."/>
            <person name="Tunlid A."/>
        </authorList>
    </citation>
    <scope>NUCLEOTIDE SEQUENCE [LARGE SCALE GENOMIC DNA]</scope>
    <source>
        <strain evidence="3 4">CBS 291.85</strain>
    </source>
</reference>
<keyword evidence="4" id="KW-1185">Reference proteome</keyword>
<accession>A0A8H5GWT2</accession>
<feature type="transmembrane region" description="Helical" evidence="1">
    <location>
        <begin position="158"/>
        <end position="181"/>
    </location>
</feature>
<keyword evidence="1" id="KW-1133">Transmembrane helix</keyword>
<protein>
    <recommendedName>
        <fullName evidence="2">DUF6534 domain-containing protein</fullName>
    </recommendedName>
</protein>
<name>A0A8H5GWT2_9AGAR</name>
<dbReference type="Pfam" id="PF20152">
    <property type="entry name" value="DUF6534"/>
    <property type="match status" value="1"/>
</dbReference>
<organism evidence="3 4">
    <name type="scientific">Tetrapyrgos nigripes</name>
    <dbReference type="NCBI Taxonomy" id="182062"/>
    <lineage>
        <taxon>Eukaryota</taxon>
        <taxon>Fungi</taxon>
        <taxon>Dikarya</taxon>
        <taxon>Basidiomycota</taxon>
        <taxon>Agaricomycotina</taxon>
        <taxon>Agaricomycetes</taxon>
        <taxon>Agaricomycetidae</taxon>
        <taxon>Agaricales</taxon>
        <taxon>Marasmiineae</taxon>
        <taxon>Marasmiaceae</taxon>
        <taxon>Tetrapyrgos</taxon>
    </lineage>
</organism>
<evidence type="ECO:0000313" key="4">
    <source>
        <dbReference type="Proteomes" id="UP000559256"/>
    </source>
</evidence>
<keyword evidence="1" id="KW-0812">Transmembrane</keyword>
<feature type="transmembrane region" description="Helical" evidence="1">
    <location>
        <begin position="51"/>
        <end position="79"/>
    </location>
</feature>
<dbReference type="OrthoDB" id="2535105at2759"/>
<evidence type="ECO:0000313" key="3">
    <source>
        <dbReference type="EMBL" id="KAF5372523.1"/>
    </source>
</evidence>
<dbReference type="AlphaFoldDB" id="A0A8H5GWT2"/>
<evidence type="ECO:0000259" key="2">
    <source>
        <dbReference type="Pfam" id="PF20152"/>
    </source>
</evidence>
<dbReference type="InterPro" id="IPR045339">
    <property type="entry name" value="DUF6534"/>
</dbReference>
<feature type="domain" description="DUF6534" evidence="2">
    <location>
        <begin position="119"/>
        <end position="189"/>
    </location>
</feature>
<dbReference type="EMBL" id="JAACJM010000005">
    <property type="protein sequence ID" value="KAF5372523.1"/>
    <property type="molecule type" value="Genomic_DNA"/>
</dbReference>
<comment type="caution">
    <text evidence="3">The sequence shown here is derived from an EMBL/GenBank/DDBJ whole genome shotgun (WGS) entry which is preliminary data.</text>
</comment>
<proteinExistence type="predicted"/>
<sequence length="234" mass="25590">MTPLLPLSSFDHILGPIVIGSLISMALWGITCVQTYNFLTGNSMDARVFKALIVFLCFLNPIAVVVPIWSAIVSFHAIWSGYATHSNTKVHIAATLIENIRETVSGLRAASDLCIAGIQTNSLISTLIVYSVNTGLIVTFKEALIHILYVSAPRIDSFSVLITYIVMPTNLIFLVYLNSYLAVLNARQSLRDELENRSPFPLPVISAGGIGSQTPSHETLPLDQSLSMQDQIDR</sequence>
<keyword evidence="1" id="KW-0472">Membrane</keyword>
<evidence type="ECO:0000256" key="1">
    <source>
        <dbReference type="SAM" id="Phobius"/>
    </source>
</evidence>
<gene>
    <name evidence="3" type="ORF">D9758_005272</name>
</gene>